<keyword evidence="1" id="KW-0863">Zinc-finger</keyword>
<evidence type="ECO:0000256" key="1">
    <source>
        <dbReference type="PROSITE-ProRule" id="PRU00047"/>
    </source>
</evidence>
<dbReference type="InterPro" id="IPR025836">
    <property type="entry name" value="Zn_knuckle_CX2CX4HX4C"/>
</dbReference>
<dbReference type="Pfam" id="PF14392">
    <property type="entry name" value="zf-CCHC_4"/>
    <property type="match status" value="1"/>
</dbReference>
<dbReference type="PROSITE" id="PS50158">
    <property type="entry name" value="ZF_CCHC"/>
    <property type="match status" value="1"/>
</dbReference>
<comment type="caution">
    <text evidence="3">The sequence shown here is derived from an EMBL/GenBank/DDBJ whole genome shotgun (WGS) entry which is preliminary data.</text>
</comment>
<organism evidence="3">
    <name type="scientific">Sesamum latifolium</name>
    <dbReference type="NCBI Taxonomy" id="2727402"/>
    <lineage>
        <taxon>Eukaryota</taxon>
        <taxon>Viridiplantae</taxon>
        <taxon>Streptophyta</taxon>
        <taxon>Embryophyta</taxon>
        <taxon>Tracheophyta</taxon>
        <taxon>Spermatophyta</taxon>
        <taxon>Magnoliopsida</taxon>
        <taxon>eudicotyledons</taxon>
        <taxon>Gunneridae</taxon>
        <taxon>Pentapetalae</taxon>
        <taxon>asterids</taxon>
        <taxon>lamiids</taxon>
        <taxon>Lamiales</taxon>
        <taxon>Pedaliaceae</taxon>
        <taxon>Sesamum</taxon>
    </lineage>
</organism>
<protein>
    <recommendedName>
        <fullName evidence="2">CCHC-type domain-containing protein</fullName>
    </recommendedName>
</protein>
<dbReference type="GO" id="GO:0003676">
    <property type="term" value="F:nucleic acid binding"/>
    <property type="evidence" value="ECO:0007669"/>
    <property type="project" value="InterPro"/>
</dbReference>
<evidence type="ECO:0000313" key="3">
    <source>
        <dbReference type="EMBL" id="KAL0439965.1"/>
    </source>
</evidence>
<name>A0AAW2WIE5_9LAMI</name>
<dbReference type="AlphaFoldDB" id="A0AAW2WIE5"/>
<keyword evidence="1" id="KW-0479">Metal-binding</keyword>
<accession>A0AAW2WIE5</accession>
<sequence length="209" mass="23496">MEGSDVICGSPMRIRVGLNVNKPLRRVLKLRTALGDELLISFTYERFPNFCYLCGRLNHLSKSCDKQLKADFIDPRKDTPFGPWLKANNPNNIRPRIQGFSGPSATSVRGRPFFIHPSQRHNEALGQPPVRGTNIFDCFNEHPPTPYHIPQSADINDRPIVELPRDRGALDNMVQSRGIGDNIGGYCSTSVAAYRDIIGRYEVNVLYNA</sequence>
<proteinExistence type="predicted"/>
<dbReference type="EMBL" id="JACGWN010000008">
    <property type="protein sequence ID" value="KAL0439965.1"/>
    <property type="molecule type" value="Genomic_DNA"/>
</dbReference>
<keyword evidence="1" id="KW-0862">Zinc</keyword>
<evidence type="ECO:0000259" key="2">
    <source>
        <dbReference type="PROSITE" id="PS50158"/>
    </source>
</evidence>
<reference evidence="3" key="1">
    <citation type="submission" date="2020-06" db="EMBL/GenBank/DDBJ databases">
        <authorList>
            <person name="Li T."/>
            <person name="Hu X."/>
            <person name="Zhang T."/>
            <person name="Song X."/>
            <person name="Zhang H."/>
            <person name="Dai N."/>
            <person name="Sheng W."/>
            <person name="Hou X."/>
            <person name="Wei L."/>
        </authorList>
    </citation>
    <scope>NUCLEOTIDE SEQUENCE</scope>
    <source>
        <strain evidence="3">KEN1</strain>
        <tissue evidence="3">Leaf</tissue>
    </source>
</reference>
<gene>
    <name evidence="3" type="ORF">Slati_2479500</name>
</gene>
<dbReference type="InterPro" id="IPR001878">
    <property type="entry name" value="Znf_CCHC"/>
</dbReference>
<feature type="domain" description="CCHC-type" evidence="2">
    <location>
        <begin position="51"/>
        <end position="66"/>
    </location>
</feature>
<reference evidence="3" key="2">
    <citation type="journal article" date="2024" name="Plant">
        <title>Genomic evolution and insights into agronomic trait innovations of Sesamum species.</title>
        <authorList>
            <person name="Miao H."/>
            <person name="Wang L."/>
            <person name="Qu L."/>
            <person name="Liu H."/>
            <person name="Sun Y."/>
            <person name="Le M."/>
            <person name="Wang Q."/>
            <person name="Wei S."/>
            <person name="Zheng Y."/>
            <person name="Lin W."/>
            <person name="Duan Y."/>
            <person name="Cao H."/>
            <person name="Xiong S."/>
            <person name="Wang X."/>
            <person name="Wei L."/>
            <person name="Li C."/>
            <person name="Ma Q."/>
            <person name="Ju M."/>
            <person name="Zhao R."/>
            <person name="Li G."/>
            <person name="Mu C."/>
            <person name="Tian Q."/>
            <person name="Mei H."/>
            <person name="Zhang T."/>
            <person name="Gao T."/>
            <person name="Zhang H."/>
        </authorList>
    </citation>
    <scope>NUCLEOTIDE SEQUENCE</scope>
    <source>
        <strain evidence="3">KEN1</strain>
    </source>
</reference>
<dbReference type="GO" id="GO:0008270">
    <property type="term" value="F:zinc ion binding"/>
    <property type="evidence" value="ECO:0007669"/>
    <property type="project" value="UniProtKB-KW"/>
</dbReference>